<keyword evidence="3" id="KW-1185">Reference proteome</keyword>
<dbReference type="RefSeq" id="WP_168870283.1">
    <property type="nucleotide sequence ID" value="NZ_JABAIA010000001.1"/>
</dbReference>
<accession>A0A847RYD7</accession>
<proteinExistence type="predicted"/>
<sequence length="552" mass="59731">MSESNLHKHFRDDGNVPIPIPPADDSWRLMEQRLNEVMPVTQQVGGHATPNSSGIIAKMLPAVKYAVAAIFVSGVVLYSLHRINRPVPVPAPAAQDGPFTTKDSAALTTDTMADQSNIITIPDTNDTTSPINAGAEGNITPVNASDKPLGNTSGSTAEEKTGHPSATNAIAATVGAQATQTTTDTNAGHTTQPSATGTAAAKPSTTGKPVAVASVNRNIPHNTNATDATGNKQIISHDQPTHRTLAGKTSKTINQQKHSLKSGQQPSDGVPTSPSADSPDENNVAVVGREDHNLPEKAAMLEPGLPARLTLQQLPLYKASQPLKVSRETMDRLASYRMPRSRSYTPGYWQLMAQWTVPVPAVSNPGYYKGPDGNTQLYRLLIPGVRMQRTWSNAALSLDLNAMSTQPYRNEPYYYTNNLAGADWMTRTILQTFGYSASLAYHHRIAGNFFGSAGVQAYYGHTASILEVVRSHDTTGVHTKTTTSGEKDKVWNSINKFQGRITGEIYYDHARWQAALRTAVPVQQPAKDSMGMGMKPVVQLELLLRWKINRRK</sequence>
<evidence type="ECO:0000313" key="3">
    <source>
        <dbReference type="Proteomes" id="UP000570474"/>
    </source>
</evidence>
<comment type="caution">
    <text evidence="2">The sequence shown here is derived from an EMBL/GenBank/DDBJ whole genome shotgun (WGS) entry which is preliminary data.</text>
</comment>
<evidence type="ECO:0000313" key="2">
    <source>
        <dbReference type="EMBL" id="NLR64331.1"/>
    </source>
</evidence>
<reference evidence="2 3" key="1">
    <citation type="submission" date="2020-04" db="EMBL/GenBank/DDBJ databases">
        <authorList>
            <person name="Yin C."/>
        </authorList>
    </citation>
    <scope>NUCLEOTIDE SEQUENCE [LARGE SCALE GENOMIC DNA]</scope>
    <source>
        <strain evidence="2 3">Ae27</strain>
    </source>
</reference>
<feature type="region of interest" description="Disordered" evidence="1">
    <location>
        <begin position="120"/>
        <end position="164"/>
    </location>
</feature>
<dbReference type="AlphaFoldDB" id="A0A847RYD7"/>
<dbReference type="EMBL" id="JABAIA010000001">
    <property type="protein sequence ID" value="NLR64331.1"/>
    <property type="molecule type" value="Genomic_DNA"/>
</dbReference>
<feature type="compositionally biased region" description="Low complexity" evidence="1">
    <location>
        <begin position="120"/>
        <end position="131"/>
    </location>
</feature>
<evidence type="ECO:0000256" key="1">
    <source>
        <dbReference type="SAM" id="MobiDB-lite"/>
    </source>
</evidence>
<protein>
    <submittedName>
        <fullName evidence="2">Uncharacterized protein</fullName>
    </submittedName>
</protein>
<feature type="compositionally biased region" description="Polar residues" evidence="1">
    <location>
        <begin position="192"/>
        <end position="207"/>
    </location>
</feature>
<gene>
    <name evidence="2" type="ORF">HGH92_08440</name>
</gene>
<dbReference type="Proteomes" id="UP000570474">
    <property type="component" value="Unassembled WGS sequence"/>
</dbReference>
<feature type="compositionally biased region" description="Low complexity" evidence="1">
    <location>
        <begin position="178"/>
        <end position="191"/>
    </location>
</feature>
<feature type="region of interest" description="Disordered" evidence="1">
    <location>
        <begin position="178"/>
        <end position="283"/>
    </location>
</feature>
<organism evidence="2 3">
    <name type="scientific">Chitinophaga varians</name>
    <dbReference type="NCBI Taxonomy" id="2202339"/>
    <lineage>
        <taxon>Bacteria</taxon>
        <taxon>Pseudomonadati</taxon>
        <taxon>Bacteroidota</taxon>
        <taxon>Chitinophagia</taxon>
        <taxon>Chitinophagales</taxon>
        <taxon>Chitinophagaceae</taxon>
        <taxon>Chitinophaga</taxon>
    </lineage>
</organism>
<name>A0A847RYD7_9BACT</name>
<feature type="compositionally biased region" description="Polar residues" evidence="1">
    <location>
        <begin position="215"/>
        <end position="238"/>
    </location>
</feature>
<feature type="compositionally biased region" description="Polar residues" evidence="1">
    <location>
        <begin position="247"/>
        <end position="276"/>
    </location>
</feature>